<feature type="compositionally biased region" description="Low complexity" evidence="3">
    <location>
        <begin position="76"/>
        <end position="89"/>
    </location>
</feature>
<dbReference type="Gene3D" id="4.10.240.10">
    <property type="entry name" value="Zn(2)-C6 fungal-type DNA-binding domain"/>
    <property type="match status" value="1"/>
</dbReference>
<evidence type="ECO:0000259" key="4">
    <source>
        <dbReference type="PROSITE" id="PS50048"/>
    </source>
</evidence>
<dbReference type="Pfam" id="PF00172">
    <property type="entry name" value="Zn_clus"/>
    <property type="match status" value="1"/>
</dbReference>
<dbReference type="SMART" id="SM00066">
    <property type="entry name" value="GAL4"/>
    <property type="match status" value="1"/>
</dbReference>
<gene>
    <name evidence="5" type="ORF">VFPPC_12864</name>
</gene>
<dbReference type="InterPro" id="IPR036864">
    <property type="entry name" value="Zn2-C6_fun-type_DNA-bd_sf"/>
</dbReference>
<sequence length="530" mass="59455">MPNTGRPSQDCHLCRKRRVKCDLGRPGCQRCVKYGVECPGYREQHELVFRNANPSTVKKRKKRAAAHEDEQDDSKSPSSTGTRSSTPASFVSNGGTTIVFDSKAEPLPLPGENFTSSALTTISRPLTEHWTNHSVPIILNVYSTLDFLHNIYRIHSKNGPLVWAAHLFTRTYVTNIRYPISIYKESEAENQRELGTYLGKTLSAVNTALKDPDGAFRDDVLATVWILANYELLVGSLGRMEPLSPWHLHTRGLYSILKTRGTEYLLTAQGRTAFWPCYNMVQIQALVSNTECPPESDEWLGLIRDNLYDGEGFTLHVSVFITKCTHVQAMILNLLRRRDFAAAEEQYEMLIQTLAAAEKEVNEYVQTAADCTHDMDVYMRNLYYSAIIKGYSYILLLANFLTHYAPCRITMDQLRAQRTTCLRMVREAGQYIVDSVPAALGPLAAGKDKSPRVLFDALKMVWPLTAVYIVGATLPEQKSEAEVALIFIGKEVGVRQALNTYPGRLPLPLEARQPLGLEPDDDLTPPFTSS</sequence>
<protein>
    <submittedName>
        <fullName evidence="5">N-terminal fungal transcription regulatory domain-containing protein</fullName>
    </submittedName>
</protein>
<dbReference type="RefSeq" id="XP_018148897.1">
    <property type="nucleotide sequence ID" value="XM_018290641.1"/>
</dbReference>
<keyword evidence="1" id="KW-0539">Nucleus</keyword>
<feature type="region of interest" description="Disordered" evidence="3">
    <location>
        <begin position="52"/>
        <end position="93"/>
    </location>
</feature>
<reference evidence="5 6" key="1">
    <citation type="journal article" date="2016" name="PLoS Pathog.">
        <title>Biosynthesis of antibiotic leucinostatins in bio-control fungus Purpureocillium lilacinum and their inhibition on phytophthora revealed by genome mining.</title>
        <authorList>
            <person name="Wang G."/>
            <person name="Liu Z."/>
            <person name="Lin R."/>
            <person name="Li E."/>
            <person name="Mao Z."/>
            <person name="Ling J."/>
            <person name="Yang Y."/>
            <person name="Yin W.B."/>
            <person name="Xie B."/>
        </authorList>
    </citation>
    <scope>NUCLEOTIDE SEQUENCE [LARGE SCALE GENOMIC DNA]</scope>
    <source>
        <strain evidence="5">170</strain>
    </source>
</reference>
<evidence type="ECO:0000256" key="3">
    <source>
        <dbReference type="SAM" id="MobiDB-lite"/>
    </source>
</evidence>
<keyword evidence="6" id="KW-1185">Reference proteome</keyword>
<evidence type="ECO:0000313" key="5">
    <source>
        <dbReference type="EMBL" id="OAQ72814.1"/>
    </source>
</evidence>
<dbReference type="PANTHER" id="PTHR38791">
    <property type="entry name" value="ZN(II)2CYS6 TRANSCRIPTION FACTOR (EUROFUNG)-RELATED-RELATED"/>
    <property type="match status" value="1"/>
</dbReference>
<organism evidence="5 6">
    <name type="scientific">Pochonia chlamydosporia 170</name>
    <dbReference type="NCBI Taxonomy" id="1380566"/>
    <lineage>
        <taxon>Eukaryota</taxon>
        <taxon>Fungi</taxon>
        <taxon>Dikarya</taxon>
        <taxon>Ascomycota</taxon>
        <taxon>Pezizomycotina</taxon>
        <taxon>Sordariomycetes</taxon>
        <taxon>Hypocreomycetidae</taxon>
        <taxon>Hypocreales</taxon>
        <taxon>Clavicipitaceae</taxon>
        <taxon>Pochonia</taxon>
    </lineage>
</organism>
<dbReference type="KEGG" id="pchm:VFPPC_12864"/>
<dbReference type="GeneID" id="28854635"/>
<dbReference type="GO" id="GO:0000981">
    <property type="term" value="F:DNA-binding transcription factor activity, RNA polymerase II-specific"/>
    <property type="evidence" value="ECO:0007669"/>
    <property type="project" value="InterPro"/>
</dbReference>
<evidence type="ECO:0000256" key="2">
    <source>
        <dbReference type="SAM" id="Coils"/>
    </source>
</evidence>
<feature type="coiled-coil region" evidence="2">
    <location>
        <begin position="340"/>
        <end position="367"/>
    </location>
</feature>
<dbReference type="Proteomes" id="UP000078397">
    <property type="component" value="Unassembled WGS sequence"/>
</dbReference>
<comment type="caution">
    <text evidence="5">The sequence shown here is derived from an EMBL/GenBank/DDBJ whole genome shotgun (WGS) entry which is preliminary data.</text>
</comment>
<dbReference type="SUPFAM" id="SSF57701">
    <property type="entry name" value="Zn2/Cys6 DNA-binding domain"/>
    <property type="match status" value="1"/>
</dbReference>
<dbReference type="EMBL" id="LSBJ02000001">
    <property type="protein sequence ID" value="OAQ72814.1"/>
    <property type="molecule type" value="Genomic_DNA"/>
</dbReference>
<dbReference type="InterPro" id="IPR053175">
    <property type="entry name" value="DHMBA_Reg_Transcription_Factor"/>
</dbReference>
<dbReference type="PROSITE" id="PS50048">
    <property type="entry name" value="ZN2_CY6_FUNGAL_2"/>
    <property type="match status" value="1"/>
</dbReference>
<dbReference type="GO" id="GO:0008270">
    <property type="term" value="F:zinc ion binding"/>
    <property type="evidence" value="ECO:0007669"/>
    <property type="project" value="InterPro"/>
</dbReference>
<dbReference type="InterPro" id="IPR001138">
    <property type="entry name" value="Zn2Cys6_DnaBD"/>
</dbReference>
<dbReference type="CDD" id="cd00067">
    <property type="entry name" value="GAL4"/>
    <property type="match status" value="1"/>
</dbReference>
<feature type="domain" description="Zn(2)-C6 fungal-type" evidence="4">
    <location>
        <begin position="10"/>
        <end position="38"/>
    </location>
</feature>
<evidence type="ECO:0000256" key="1">
    <source>
        <dbReference type="ARBA" id="ARBA00023242"/>
    </source>
</evidence>
<accession>A0A179G4M9</accession>
<name>A0A179G4M9_METCM</name>
<proteinExistence type="predicted"/>
<keyword evidence="2" id="KW-0175">Coiled coil</keyword>
<dbReference type="OrthoDB" id="4491390at2759"/>
<evidence type="ECO:0000313" key="6">
    <source>
        <dbReference type="Proteomes" id="UP000078397"/>
    </source>
</evidence>
<dbReference type="AlphaFoldDB" id="A0A179G4M9"/>